<reference evidence="1 2" key="1">
    <citation type="submission" date="2021-01" db="EMBL/GenBank/DDBJ databases">
        <title>Draft genome sequence of Micromonospora sp. strain STR1s_6.</title>
        <authorList>
            <person name="Karlyshev A."/>
            <person name="Jawad R."/>
        </authorList>
    </citation>
    <scope>NUCLEOTIDE SEQUENCE [LARGE SCALE GENOMIC DNA]</scope>
    <source>
        <strain evidence="1 2">STR1S-6</strain>
    </source>
</reference>
<dbReference type="EMBL" id="JAEVHL010000007">
    <property type="protein sequence ID" value="MBM0274512.1"/>
    <property type="molecule type" value="Genomic_DNA"/>
</dbReference>
<proteinExistence type="predicted"/>
<comment type="caution">
    <text evidence="1">The sequence shown here is derived from an EMBL/GenBank/DDBJ whole genome shotgun (WGS) entry which is preliminary data.</text>
</comment>
<dbReference type="Pfam" id="PF14390">
    <property type="entry name" value="DUF4420"/>
    <property type="match status" value="1"/>
</dbReference>
<organism evidence="1 2">
    <name type="scientific">Micromonospora tarensis</name>
    <dbReference type="NCBI Taxonomy" id="2806100"/>
    <lineage>
        <taxon>Bacteria</taxon>
        <taxon>Bacillati</taxon>
        <taxon>Actinomycetota</taxon>
        <taxon>Actinomycetes</taxon>
        <taxon>Micromonosporales</taxon>
        <taxon>Micromonosporaceae</taxon>
        <taxon>Micromonospora</taxon>
    </lineage>
</organism>
<dbReference type="RefSeq" id="WP_203146935.1">
    <property type="nucleotide sequence ID" value="NZ_JAEVHL010000007.1"/>
</dbReference>
<dbReference type="Proteomes" id="UP000622245">
    <property type="component" value="Unassembled WGS sequence"/>
</dbReference>
<gene>
    <name evidence="1" type="ORF">JM949_03025</name>
</gene>
<accession>A0ABS1YAY2</accession>
<protein>
    <submittedName>
        <fullName evidence="1">PD-(D/E)XK motif protein</fullName>
    </submittedName>
</protein>
<keyword evidence="2" id="KW-1185">Reference proteome</keyword>
<sequence length="327" mass="35807">MSGRHLTPASFEQYLRSGVNIEHPIDGKPWVTLLINPGGPMIGLRAPRGTHEVPPRVRLENVSAAAGHGTEGQYLEIRVTDPQLFSDAYPVLCAIADRIQVQGMGFTSAVSDTLNVLGQLLQPRRALPRERELGLCGELLTFIGLCRHVGAAKALAAWRGPTAAEHDFGIDGFDVEAKTTAAERRTHWVGSLTQLTGTGHRPLFLASHQLTEAGPDDGWRLGELVAVARREVAPTGLRQDLDRRLTSAGWIDPFTDMCRTRWRRRFPSTAYLVDQTFPRLTPNMLTDIGVNSARMTDVRYRIDLTGLPAASPTPILLAQAISAEVTI</sequence>
<name>A0ABS1YAY2_9ACTN</name>
<evidence type="ECO:0000313" key="1">
    <source>
        <dbReference type="EMBL" id="MBM0274512.1"/>
    </source>
</evidence>
<dbReference type="InterPro" id="IPR025534">
    <property type="entry name" value="DUF4420"/>
</dbReference>
<evidence type="ECO:0000313" key="2">
    <source>
        <dbReference type="Proteomes" id="UP000622245"/>
    </source>
</evidence>